<feature type="compositionally biased region" description="Polar residues" evidence="1">
    <location>
        <begin position="175"/>
        <end position="185"/>
    </location>
</feature>
<dbReference type="OrthoDB" id="10330228at2759"/>
<dbReference type="EMBL" id="KQ234594">
    <property type="protein sequence ID" value="KMZ76851.1"/>
    <property type="molecule type" value="Genomic_DNA"/>
</dbReference>
<evidence type="ECO:0000313" key="3">
    <source>
        <dbReference type="Proteomes" id="UP000053562"/>
    </source>
</evidence>
<organism evidence="2 3">
    <name type="scientific">Plasmodium vivax India VII</name>
    <dbReference type="NCBI Taxonomy" id="1077284"/>
    <lineage>
        <taxon>Eukaryota</taxon>
        <taxon>Sar</taxon>
        <taxon>Alveolata</taxon>
        <taxon>Apicomplexa</taxon>
        <taxon>Aconoidasida</taxon>
        <taxon>Haemosporida</taxon>
        <taxon>Plasmodiidae</taxon>
        <taxon>Plasmodium</taxon>
        <taxon>Plasmodium (Plasmodium)</taxon>
    </lineage>
</organism>
<proteinExistence type="predicted"/>
<name>A0A0J9S267_PLAVI</name>
<evidence type="ECO:0000256" key="1">
    <source>
        <dbReference type="SAM" id="MobiDB-lite"/>
    </source>
</evidence>
<dbReference type="Proteomes" id="UP000053562">
    <property type="component" value="Unassembled WGS sequence"/>
</dbReference>
<gene>
    <name evidence="2" type="ORF">PVIIG_05677</name>
</gene>
<reference evidence="2 3" key="1">
    <citation type="submission" date="2011-08" db="EMBL/GenBank/DDBJ databases">
        <title>The Genome Sequence of Plasmodium vivax India VII.</title>
        <authorList>
            <consortium name="The Broad Institute Genome Sequencing Platform"/>
            <consortium name="The Broad Institute Genome Sequencing Center for Infectious Disease"/>
            <person name="Neafsey D."/>
            <person name="Carlton J."/>
            <person name="Barnwell J."/>
            <person name="Collins W."/>
            <person name="Escalante A."/>
            <person name="Mullikin J."/>
            <person name="Saul A."/>
            <person name="Guigo R."/>
            <person name="Camara F."/>
            <person name="Young S.K."/>
            <person name="Zeng Q."/>
            <person name="Gargeya S."/>
            <person name="Fitzgerald M."/>
            <person name="Haas B."/>
            <person name="Abouelleil A."/>
            <person name="Alvarado L."/>
            <person name="Arachchi H.M."/>
            <person name="Berlin A."/>
            <person name="Brown A."/>
            <person name="Chapman S.B."/>
            <person name="Chen Z."/>
            <person name="Dunbar C."/>
            <person name="Freedman E."/>
            <person name="Gearin G."/>
            <person name="Gellesch M."/>
            <person name="Goldberg J."/>
            <person name="Griggs A."/>
            <person name="Gujja S."/>
            <person name="Heiman D."/>
            <person name="Howarth C."/>
            <person name="Larson L."/>
            <person name="Lui A."/>
            <person name="MacDonald P.J.P."/>
            <person name="Montmayeur A."/>
            <person name="Murphy C."/>
            <person name="Neiman D."/>
            <person name="Pearson M."/>
            <person name="Priest M."/>
            <person name="Roberts A."/>
            <person name="Saif S."/>
            <person name="Shea T."/>
            <person name="Shenoy N."/>
            <person name="Sisk P."/>
            <person name="Stolte C."/>
            <person name="Sykes S."/>
            <person name="Wortman J."/>
            <person name="Nusbaum C."/>
            <person name="Birren B."/>
        </authorList>
    </citation>
    <scope>NUCLEOTIDE SEQUENCE [LARGE SCALE GENOMIC DNA]</scope>
    <source>
        <strain evidence="2 3">India VII</strain>
    </source>
</reference>
<evidence type="ECO:0000313" key="2">
    <source>
        <dbReference type="EMBL" id="KMZ76851.1"/>
    </source>
</evidence>
<accession>A0A0J9S267</accession>
<sequence length="250" mass="29111">MQKILNQYERNKYCTNLNYILDLVVQALKNFNKSNEFFYLIHLFEENSKDVLNNYPILNCPRDLHKSEDKNLYIKKIMYDLYEDIEYMRLAEEIIGFKQCSKMVNRIKNRWEILTEIYAAVNDEKIFNLDEEYTFPNINKMFKALRCTKTTKLPKSMTVTRPKPLTEPQPLTAPQPATEQQSVTKPPSPEEDLLKSRGTEDEEEPIDLKDLEINLPVNEDPPKLDTTYAAASLAGVSLFGTILYKVNIIA</sequence>
<dbReference type="AlphaFoldDB" id="A0A0J9S267"/>
<protein>
    <submittedName>
        <fullName evidence="2">Uncharacterized protein</fullName>
    </submittedName>
</protein>
<feature type="region of interest" description="Disordered" evidence="1">
    <location>
        <begin position="156"/>
        <end position="218"/>
    </location>
</feature>